<reference evidence="3 5" key="1">
    <citation type="submission" date="2019-07" db="EMBL/GenBank/DDBJ databases">
        <title>Genomes of sea-ice associated Colwellia species.</title>
        <authorList>
            <person name="Bowman J.P."/>
        </authorList>
    </citation>
    <scope>NUCLEOTIDE SEQUENCE [LARGE SCALE GENOMIC DNA]</scope>
    <source>
        <strain evidence="2 4">ACAM 607</strain>
        <strain evidence="3 5">IC036</strain>
    </source>
</reference>
<sequence length="221" mass="25050">MIALKFRLFMVMFFCSVVFIETAFSQVVIKVVDQNNAPLPDAVIEYVLPQTVINKSSDDRVYEMDQINKQFSPHVLVVPINSQVSFPNKDDIRHHVYSFSLAKTFELKLYAGKPKSPVRFDQKGLVVMGCNIHDAMVGYIYVSDKDNAYLSDVNGEVLLTQPLALNTQLKIWHPNSTIGLTKHTLLTVDQNMIDNNEIVIVISVNAPPPRDSFEELAFHEH</sequence>
<evidence type="ECO:0000256" key="1">
    <source>
        <dbReference type="SAM" id="SignalP"/>
    </source>
</evidence>
<dbReference type="SUPFAM" id="SSF49503">
    <property type="entry name" value="Cupredoxins"/>
    <property type="match status" value="1"/>
</dbReference>
<evidence type="ECO:0000313" key="3">
    <source>
        <dbReference type="EMBL" id="TWX69006.1"/>
    </source>
</evidence>
<dbReference type="InterPro" id="IPR034242">
    <property type="entry name" value="MauL"/>
</dbReference>
<dbReference type="Proteomes" id="UP000321917">
    <property type="component" value="Unassembled WGS sequence"/>
</dbReference>
<evidence type="ECO:0000313" key="4">
    <source>
        <dbReference type="Proteomes" id="UP000321525"/>
    </source>
</evidence>
<dbReference type="EMBL" id="VOLR01000010">
    <property type="protein sequence ID" value="TWX60201.1"/>
    <property type="molecule type" value="Genomic_DNA"/>
</dbReference>
<feature type="chain" id="PRO_5023059888" evidence="1">
    <location>
        <begin position="21"/>
        <end position="221"/>
    </location>
</feature>
<organism evidence="3 5">
    <name type="scientific">Colwellia hornerae</name>
    <dbReference type="NCBI Taxonomy" id="89402"/>
    <lineage>
        <taxon>Bacteria</taxon>
        <taxon>Pseudomonadati</taxon>
        <taxon>Pseudomonadota</taxon>
        <taxon>Gammaproteobacteria</taxon>
        <taxon>Alteromonadales</taxon>
        <taxon>Colwelliaceae</taxon>
        <taxon>Colwellia</taxon>
    </lineage>
</organism>
<dbReference type="Gene3D" id="2.60.40.420">
    <property type="entry name" value="Cupredoxins - blue copper proteins"/>
    <property type="match status" value="1"/>
</dbReference>
<dbReference type="Proteomes" id="UP000321525">
    <property type="component" value="Unassembled WGS sequence"/>
</dbReference>
<feature type="signal peptide" evidence="1">
    <location>
        <begin position="1"/>
        <end position="20"/>
    </location>
</feature>
<proteinExistence type="predicted"/>
<evidence type="ECO:0000313" key="5">
    <source>
        <dbReference type="Proteomes" id="UP000321917"/>
    </source>
</evidence>
<dbReference type="CDD" id="cd04221">
    <property type="entry name" value="MauL"/>
    <property type="match status" value="1"/>
</dbReference>
<dbReference type="InterPro" id="IPR008972">
    <property type="entry name" value="Cupredoxin"/>
</dbReference>
<protein>
    <submittedName>
        <fullName evidence="3">Methylamine utilization protein</fullName>
    </submittedName>
</protein>
<dbReference type="RefSeq" id="WP_146799377.1">
    <property type="nucleotide sequence ID" value="NZ_VOLP01000011.1"/>
</dbReference>
<dbReference type="OrthoDB" id="9772097at2"/>
<dbReference type="AlphaFoldDB" id="A0A5C6QIL8"/>
<accession>A0A5C6QIL8</accession>
<name>A0A5C6QIL8_9GAMM</name>
<dbReference type="EMBL" id="VOLQ01000009">
    <property type="protein sequence ID" value="TWX69006.1"/>
    <property type="molecule type" value="Genomic_DNA"/>
</dbReference>
<keyword evidence="1" id="KW-0732">Signal</keyword>
<gene>
    <name evidence="2" type="ORF">ESZ26_08820</name>
    <name evidence="3" type="ORF">ESZ27_06610</name>
</gene>
<comment type="caution">
    <text evidence="3">The sequence shown here is derived from an EMBL/GenBank/DDBJ whole genome shotgun (WGS) entry which is preliminary data.</text>
</comment>
<keyword evidence="4" id="KW-1185">Reference proteome</keyword>
<evidence type="ECO:0000313" key="2">
    <source>
        <dbReference type="EMBL" id="TWX60201.1"/>
    </source>
</evidence>